<dbReference type="AlphaFoldDB" id="A0AAJ7IS66"/>
<dbReference type="Pfam" id="PF13886">
    <property type="entry name" value="TM7S3_TM198"/>
    <property type="match status" value="1"/>
</dbReference>
<evidence type="ECO:0000313" key="8">
    <source>
        <dbReference type="Proteomes" id="UP000694925"/>
    </source>
</evidence>
<keyword evidence="3 5" id="KW-1133">Transmembrane helix</keyword>
<dbReference type="Proteomes" id="UP000694925">
    <property type="component" value="Unplaced"/>
</dbReference>
<comment type="subcellular location">
    <subcellularLocation>
        <location evidence="1">Membrane</location>
        <topology evidence="1">Multi-pass membrane protein</topology>
    </subcellularLocation>
</comment>
<keyword evidence="6" id="KW-0732">Signal</keyword>
<dbReference type="GO" id="GO:0043069">
    <property type="term" value="P:negative regulation of programmed cell death"/>
    <property type="evidence" value="ECO:0007669"/>
    <property type="project" value="TreeGrafter"/>
</dbReference>
<dbReference type="GeneID" id="108622073"/>
<feature type="domain" description="TM7S3/TM198-like" evidence="7">
    <location>
        <begin position="303"/>
        <end position="492"/>
    </location>
</feature>
<feature type="transmembrane region" description="Helical" evidence="5">
    <location>
        <begin position="297"/>
        <end position="316"/>
    </location>
</feature>
<feature type="transmembrane region" description="Helical" evidence="5">
    <location>
        <begin position="372"/>
        <end position="390"/>
    </location>
</feature>
<evidence type="ECO:0000256" key="5">
    <source>
        <dbReference type="SAM" id="Phobius"/>
    </source>
</evidence>
<keyword evidence="8" id="KW-1185">Reference proteome</keyword>
<evidence type="ECO:0000313" key="9">
    <source>
        <dbReference type="RefSeq" id="XP_017875227.1"/>
    </source>
</evidence>
<evidence type="ECO:0000256" key="6">
    <source>
        <dbReference type="SAM" id="SignalP"/>
    </source>
</evidence>
<dbReference type="PANTHER" id="PTHR15937">
    <property type="entry name" value="TRANSMEMBRANE 7 SUPERFAMILY MEMBER 3"/>
    <property type="match status" value="1"/>
</dbReference>
<dbReference type="KEGG" id="ccal:108622073"/>
<evidence type="ECO:0000256" key="1">
    <source>
        <dbReference type="ARBA" id="ARBA00004141"/>
    </source>
</evidence>
<gene>
    <name evidence="9" type="primary">LOC108622073</name>
</gene>
<dbReference type="PANTHER" id="PTHR15937:SF3">
    <property type="entry name" value="TRANSMEMBRANE 7 SUPERFAMILY MEMBER 3"/>
    <property type="match status" value="1"/>
</dbReference>
<keyword evidence="4 5" id="KW-0472">Membrane</keyword>
<protein>
    <submittedName>
        <fullName evidence="9">Transmembrane 7 superfamily member 3-like isoform X1</fullName>
    </submittedName>
</protein>
<organism evidence="8 9">
    <name type="scientific">Ceratina calcarata</name>
    <dbReference type="NCBI Taxonomy" id="156304"/>
    <lineage>
        <taxon>Eukaryota</taxon>
        <taxon>Metazoa</taxon>
        <taxon>Ecdysozoa</taxon>
        <taxon>Arthropoda</taxon>
        <taxon>Hexapoda</taxon>
        <taxon>Insecta</taxon>
        <taxon>Pterygota</taxon>
        <taxon>Neoptera</taxon>
        <taxon>Endopterygota</taxon>
        <taxon>Hymenoptera</taxon>
        <taxon>Apocrita</taxon>
        <taxon>Aculeata</taxon>
        <taxon>Apoidea</taxon>
        <taxon>Anthophila</taxon>
        <taxon>Apidae</taxon>
        <taxon>Ceratina</taxon>
        <taxon>Zadontomerus</taxon>
    </lineage>
</organism>
<evidence type="ECO:0000256" key="4">
    <source>
        <dbReference type="ARBA" id="ARBA00023136"/>
    </source>
</evidence>
<dbReference type="GO" id="GO:0005886">
    <property type="term" value="C:plasma membrane"/>
    <property type="evidence" value="ECO:0007669"/>
    <property type="project" value="TreeGrafter"/>
</dbReference>
<keyword evidence="2 5" id="KW-0812">Transmembrane</keyword>
<evidence type="ECO:0000256" key="2">
    <source>
        <dbReference type="ARBA" id="ARBA00022692"/>
    </source>
</evidence>
<feature type="signal peptide" evidence="6">
    <location>
        <begin position="1"/>
        <end position="22"/>
    </location>
</feature>
<evidence type="ECO:0000256" key="3">
    <source>
        <dbReference type="ARBA" id="ARBA00022989"/>
    </source>
</evidence>
<dbReference type="InterPro" id="IPR025256">
    <property type="entry name" value="TM7S3/TM198-like_dom"/>
</dbReference>
<name>A0AAJ7IS66_9HYME</name>
<sequence length="515" mass="56256">MSRTLTGELLIFLLLLVSSLTGKKVTETYSLSDVNILQVNLTNFHAQSPYLRQVSIDGNRTVSFNITNVSSSAAFMIVQIHVYQYNVTLAYDEESLNKVSNRSVFGSNVGLFSRLTSNIMTQFFVKNDNPQTIEALLIAIPYNAKAPVPGGCNMEFATEIAPYARVQTLPELVVVDVQPPSMPLQSIALSKCGNTTNPVSVEIYQMFLTEQDFSSLGYFSAISSMLTVQDIKTNGIEVASASVMSPMRRVFSAYTGVGSVYVAVAKYGENYAAYVPAFSYACHPVVDPESCTILSGFFPQFICASCLLIGLLLIIFSYQHLVIVIDTMITIFFFGTVLGYISFASIGIALLISLGITALIVWLRSVTLVGRALHNIMTIGFFSACLVYYNSPDTFIAVHDNAIFWTLFVIIACSIGVGALCLLGLSHLATCSICTGLMVVLPIDYYAGSNLKYILINFIRRATVEDFYLASVQHPSQTKDIILIVLWSGLAFYHFARHGVGILTSGSETIPLLGV</sequence>
<dbReference type="RefSeq" id="XP_017875227.1">
    <property type="nucleotide sequence ID" value="XM_018019738.2"/>
</dbReference>
<evidence type="ECO:0000259" key="7">
    <source>
        <dbReference type="Pfam" id="PF13886"/>
    </source>
</evidence>
<feature type="transmembrane region" description="Helical" evidence="5">
    <location>
        <begin position="402"/>
        <end position="425"/>
    </location>
</feature>
<reference evidence="9" key="1">
    <citation type="submission" date="2025-08" db="UniProtKB">
        <authorList>
            <consortium name="RefSeq"/>
        </authorList>
    </citation>
    <scope>IDENTIFICATION</scope>
    <source>
        <tissue evidence="9">Whole body</tissue>
    </source>
</reference>
<dbReference type="InterPro" id="IPR042502">
    <property type="entry name" value="TM7SF3"/>
</dbReference>
<proteinExistence type="predicted"/>
<feature type="chain" id="PRO_5042461286" evidence="6">
    <location>
        <begin position="23"/>
        <end position="515"/>
    </location>
</feature>
<dbReference type="Pfam" id="PF25992">
    <property type="entry name" value="Ig_TM7SF3_N"/>
    <property type="match status" value="1"/>
</dbReference>
<accession>A0AAJ7IS66</accession>